<protein>
    <submittedName>
        <fullName evidence="2">HD-GYP domain-containing protein</fullName>
    </submittedName>
</protein>
<dbReference type="CDD" id="cd00077">
    <property type="entry name" value="HDc"/>
    <property type="match status" value="1"/>
</dbReference>
<sequence length="314" mass="35299">MKHSPFSSGEMDAVIESLTNGQGCIQTKPKVKEKFLEISAKIEEAIIQVETIFDYVQNTNHIPLLEIKETIIPTIQQAVETPQLFYLFHELRKADDYTYRHNIGVGVIATLIGKWLHLSSTELEKVTIAATLHDIGKTKIPSYILNKPGKLTAEEYDIVKKHTLYGYKLLKNTVGISRDISLVALQHHERENGTGYPFGIHGEQISLISKIVAVADVFHAMSSKRVYHDALPFYSVIKQMNEDVFGKFDPKILLPFLSNIMQTLVGSEVVLSDGRCGVILMLNPYNSLMPLVKVDETIINLAENKQIVIERILA</sequence>
<dbReference type="Pfam" id="PF13487">
    <property type="entry name" value="HD_5"/>
    <property type="match status" value="1"/>
</dbReference>
<evidence type="ECO:0000313" key="2">
    <source>
        <dbReference type="EMBL" id="MBE4910170.1"/>
    </source>
</evidence>
<dbReference type="PANTHER" id="PTHR43155:SF2">
    <property type="entry name" value="CYCLIC DI-GMP PHOSPHODIESTERASE PA4108"/>
    <property type="match status" value="1"/>
</dbReference>
<organism evidence="2 3">
    <name type="scientific">Litchfieldia luteola</name>
    <dbReference type="NCBI Taxonomy" id="682179"/>
    <lineage>
        <taxon>Bacteria</taxon>
        <taxon>Bacillati</taxon>
        <taxon>Bacillota</taxon>
        <taxon>Bacilli</taxon>
        <taxon>Bacillales</taxon>
        <taxon>Bacillaceae</taxon>
        <taxon>Litchfieldia</taxon>
    </lineage>
</organism>
<evidence type="ECO:0000313" key="3">
    <source>
        <dbReference type="Proteomes" id="UP001516662"/>
    </source>
</evidence>
<proteinExistence type="predicted"/>
<gene>
    <name evidence="2" type="ORF">IMZ08_19205</name>
</gene>
<dbReference type="EMBL" id="JADCLJ010000024">
    <property type="protein sequence ID" value="MBE4910170.1"/>
    <property type="molecule type" value="Genomic_DNA"/>
</dbReference>
<accession>A0ABR9QNT6</accession>
<name>A0ABR9QNT6_9BACI</name>
<dbReference type="Proteomes" id="UP001516662">
    <property type="component" value="Unassembled WGS sequence"/>
</dbReference>
<dbReference type="InterPro" id="IPR003607">
    <property type="entry name" value="HD/PDEase_dom"/>
</dbReference>
<dbReference type="SMART" id="SM00471">
    <property type="entry name" value="HDc"/>
    <property type="match status" value="1"/>
</dbReference>
<keyword evidence="3" id="KW-1185">Reference proteome</keyword>
<dbReference type="SUPFAM" id="SSF109604">
    <property type="entry name" value="HD-domain/PDEase-like"/>
    <property type="match status" value="1"/>
</dbReference>
<reference evidence="2 3" key="1">
    <citation type="submission" date="2020-10" db="EMBL/GenBank/DDBJ databases">
        <title>Bacillus sp. HD4P25, an endophyte from a halophyte.</title>
        <authorList>
            <person name="Sun J.-Q."/>
        </authorList>
    </citation>
    <scope>NUCLEOTIDE SEQUENCE [LARGE SCALE GENOMIC DNA]</scope>
    <source>
        <strain evidence="2 3">YIM 93174</strain>
    </source>
</reference>
<feature type="domain" description="HD/PDEase" evidence="1">
    <location>
        <begin position="94"/>
        <end position="230"/>
    </location>
</feature>
<dbReference type="RefSeq" id="WP_193539431.1">
    <property type="nucleotide sequence ID" value="NZ_JADCLJ010000024.1"/>
</dbReference>
<evidence type="ECO:0000259" key="1">
    <source>
        <dbReference type="SMART" id="SM00471"/>
    </source>
</evidence>
<comment type="caution">
    <text evidence="2">The sequence shown here is derived from an EMBL/GenBank/DDBJ whole genome shotgun (WGS) entry which is preliminary data.</text>
</comment>
<dbReference type="PANTHER" id="PTHR43155">
    <property type="entry name" value="CYCLIC DI-GMP PHOSPHODIESTERASE PA4108-RELATED"/>
    <property type="match status" value="1"/>
</dbReference>
<dbReference type="Gene3D" id="1.10.3210.10">
    <property type="entry name" value="Hypothetical protein af1432"/>
    <property type="match status" value="1"/>
</dbReference>